<proteinExistence type="predicted"/>
<name>A0AAI9MNY0_CITFR</name>
<feature type="domain" description="SMODS and SLOG-associating 2TM effector" evidence="2">
    <location>
        <begin position="3"/>
        <end position="188"/>
    </location>
</feature>
<keyword evidence="1" id="KW-0812">Transmembrane</keyword>
<dbReference type="NCBIfam" id="NF033631">
    <property type="entry name" value="SLATT_5"/>
    <property type="match status" value="1"/>
</dbReference>
<dbReference type="EMBL" id="ABKLER030000018">
    <property type="protein sequence ID" value="EMN4146661.1"/>
    <property type="molecule type" value="Genomic_DNA"/>
</dbReference>
<keyword evidence="1" id="KW-0472">Membrane</keyword>
<sequence length="208" mass="24160">MNTSLVILRKRMKSTAYARFFSARRYDALNNYSLFSLSISSFCLIFITLLQKYSIKPIFSSENLELIQLLASITIATLSIVVSFASYAIKSEKMRVSGEEINELISKIDHLSDIPQSYKSIKKTKKIRVQYEILKSKSMNHKNFEFEYGKLERKREESESKEKCNCKNKVSFKSIFDNYSVYIPYISISFFSISFLLIGAIRYFILLG</sequence>
<gene>
    <name evidence="3" type="ORF">PQQ21_003964</name>
</gene>
<dbReference type="AlphaFoldDB" id="A0AAI9MNY0"/>
<feature type="transmembrane region" description="Helical" evidence="1">
    <location>
        <begin position="69"/>
        <end position="89"/>
    </location>
</feature>
<dbReference type="Pfam" id="PF18160">
    <property type="entry name" value="SLATT_5"/>
    <property type="match status" value="1"/>
</dbReference>
<evidence type="ECO:0000256" key="1">
    <source>
        <dbReference type="SAM" id="Phobius"/>
    </source>
</evidence>
<comment type="caution">
    <text evidence="3">The sequence shown here is derived from an EMBL/GenBank/DDBJ whole genome shotgun (WGS) entry which is preliminary data.</text>
</comment>
<accession>A0AAI9MNY0</accession>
<feature type="transmembrane region" description="Helical" evidence="1">
    <location>
        <begin position="29"/>
        <end position="49"/>
    </location>
</feature>
<evidence type="ECO:0000259" key="2">
    <source>
        <dbReference type="Pfam" id="PF18160"/>
    </source>
</evidence>
<evidence type="ECO:0000313" key="3">
    <source>
        <dbReference type="EMBL" id="EMN4146661.1"/>
    </source>
</evidence>
<reference evidence="3" key="1">
    <citation type="submission" date="2024-02" db="EMBL/GenBank/DDBJ databases">
        <authorList>
            <consortium name="Clinical and Environmental Microbiology Branch: Whole genome sequencing antimicrobial resistance pathogens in the healthcare setting"/>
        </authorList>
    </citation>
    <scope>NUCLEOTIDE SEQUENCE</scope>
    <source>
        <strain evidence="3">2023GN-00102</strain>
    </source>
</reference>
<organism evidence="3">
    <name type="scientific">Citrobacter freundii</name>
    <dbReference type="NCBI Taxonomy" id="546"/>
    <lineage>
        <taxon>Bacteria</taxon>
        <taxon>Pseudomonadati</taxon>
        <taxon>Pseudomonadota</taxon>
        <taxon>Gammaproteobacteria</taxon>
        <taxon>Enterobacterales</taxon>
        <taxon>Enterobacteriaceae</taxon>
        <taxon>Citrobacter</taxon>
        <taxon>Citrobacter freundii complex</taxon>
    </lineage>
</organism>
<dbReference type="InterPro" id="IPR041115">
    <property type="entry name" value="SLATT_5"/>
</dbReference>
<feature type="transmembrane region" description="Helical" evidence="1">
    <location>
        <begin position="182"/>
        <end position="205"/>
    </location>
</feature>
<keyword evidence="1" id="KW-1133">Transmembrane helix</keyword>
<protein>
    <submittedName>
        <fullName evidence="3">SLATT domain-containing protein</fullName>
    </submittedName>
</protein>